<name>A0A0H5R1D7_9EUKA</name>
<protein>
    <submittedName>
        <fullName evidence="1">Uncharacterized protein</fullName>
    </submittedName>
</protein>
<dbReference type="AlphaFoldDB" id="A0A0H5R1D7"/>
<accession>A0A0H5R1D7</accession>
<proteinExistence type="predicted"/>
<sequence>SFRQTYSVVADILPKRPQGSSLNRTSSEHSIGTPTGSEINITEVGNFLIVRVSICIAYLQFFDIATIFGDIRVRLQHHNQAEYSTCEIPHQSQSLKLTTPPAMMVP</sequence>
<reference evidence="1" key="1">
    <citation type="submission" date="2015-04" db="EMBL/GenBank/DDBJ databases">
        <title>The genome sequence of the plant pathogenic Rhizarian Plasmodiophora brassicae reveals insights in its biotrophic life cycle and the origin of chitin synthesis.</title>
        <authorList>
            <person name="Schwelm A."/>
            <person name="Fogelqvist J."/>
            <person name="Knaust A."/>
            <person name="Julke S."/>
            <person name="Lilja T."/>
            <person name="Dhandapani V."/>
            <person name="Bonilla-Rosso G."/>
            <person name="Karlsson M."/>
            <person name="Shevchenko A."/>
            <person name="Choi S.R."/>
            <person name="Kim H.G."/>
            <person name="Park J.Y."/>
            <person name="Lim Y.P."/>
            <person name="Ludwig-Muller J."/>
            <person name="Dixelius C."/>
        </authorList>
    </citation>
    <scope>NUCLEOTIDE SEQUENCE</scope>
    <source>
        <tissue evidence="1">Potato root galls</tissue>
    </source>
</reference>
<feature type="non-terminal residue" evidence="1">
    <location>
        <position position="1"/>
    </location>
</feature>
<organism evidence="1">
    <name type="scientific">Spongospora subterranea</name>
    <dbReference type="NCBI Taxonomy" id="70186"/>
    <lineage>
        <taxon>Eukaryota</taxon>
        <taxon>Sar</taxon>
        <taxon>Rhizaria</taxon>
        <taxon>Endomyxa</taxon>
        <taxon>Phytomyxea</taxon>
        <taxon>Plasmodiophorida</taxon>
        <taxon>Plasmodiophoridae</taxon>
        <taxon>Spongospora</taxon>
    </lineage>
</organism>
<dbReference type="EMBL" id="HACM01007315">
    <property type="protein sequence ID" value="CRZ07757.1"/>
    <property type="molecule type" value="Transcribed_RNA"/>
</dbReference>
<evidence type="ECO:0000313" key="1">
    <source>
        <dbReference type="EMBL" id="CRZ07757.1"/>
    </source>
</evidence>